<feature type="compositionally biased region" description="Low complexity" evidence="5">
    <location>
        <begin position="398"/>
        <end position="410"/>
    </location>
</feature>
<feature type="region of interest" description="Disordered" evidence="5">
    <location>
        <begin position="1"/>
        <end position="23"/>
    </location>
</feature>
<dbReference type="GO" id="GO:1990817">
    <property type="term" value="F:poly(A) RNA polymerase activity"/>
    <property type="evidence" value="ECO:0007669"/>
    <property type="project" value="UniProtKB-EC"/>
</dbReference>
<feature type="region of interest" description="Disordered" evidence="5">
    <location>
        <begin position="398"/>
        <end position="431"/>
    </location>
</feature>
<dbReference type="PANTHER" id="PTHR12974">
    <property type="entry name" value="PRION-LIKE- Q/N-RICH -DOMAIN-BEARING PROTEIN PROTEIN 44"/>
    <property type="match status" value="1"/>
</dbReference>
<accession>A0A0K2V5A8</accession>
<feature type="compositionally biased region" description="Low complexity" evidence="5">
    <location>
        <begin position="14"/>
        <end position="23"/>
    </location>
</feature>
<dbReference type="EMBL" id="HACA01028133">
    <property type="protein sequence ID" value="CDW45494.1"/>
    <property type="molecule type" value="Transcribed_RNA"/>
</dbReference>
<dbReference type="OrthoDB" id="10065073at2759"/>
<name>A0A0K2V5A8_LEPSM</name>
<organism evidence="6">
    <name type="scientific">Lepeophtheirus salmonis</name>
    <name type="common">Salmon louse</name>
    <name type="synonym">Caligus salmonis</name>
    <dbReference type="NCBI Taxonomy" id="72036"/>
    <lineage>
        <taxon>Eukaryota</taxon>
        <taxon>Metazoa</taxon>
        <taxon>Ecdysozoa</taxon>
        <taxon>Arthropoda</taxon>
        <taxon>Crustacea</taxon>
        <taxon>Multicrustacea</taxon>
        <taxon>Hexanauplia</taxon>
        <taxon>Copepoda</taxon>
        <taxon>Siphonostomatoida</taxon>
        <taxon>Caligidae</taxon>
        <taxon>Lepeophtheirus</taxon>
    </lineage>
</organism>
<sequence>MTQENIHLEEESDSSSSETTMRTSLTNCTSHLIQDGDLPQIEIPNESDQRFSVLSFEQVKRLSDLMRSVIPIHGRGNFPTIDVKLCDLVTKVRWKLETDYNIHVKDIRLNGSRASSVLVDELISYNDLDLIFSVDLPNNKAYDRVKMAVLDTLIELLPEGVSRKRMSSCSMKEAYVSKMVKVNDSDRWSLITLGNSRSKTVELKFVDSMKRQYEFSVDSFHILLDTLFLFYQCAPSMEISENFYPTVVGESKYNDFSDALTHLCKKLIATRNPEEIRGGGLLKYCSLLVRNYKPVRADEVKSMERYMCSRFFIDFPDISQQQAKLENYLWNHFASTEDPQIKYDYLIILYQVVNESTVCLMNHERRLTLSLIEDLAMSIYNNSQIDYSDNSDTCSTTSSSSNCSLKQLSIPHPPPTSSPSPTQLQPSTNGTTMIPTYEIVTSVQPTVYYSSNNGYYFVSSASPPLQSTGPCMTCSCNQWANTITVTNGQQQSSNPVCS</sequence>
<dbReference type="PANTHER" id="PTHR12974:SF36">
    <property type="entry name" value="POLYNUCLEOTIDE ADENYLYLTRANSFERASE"/>
    <property type="match status" value="1"/>
</dbReference>
<dbReference type="GO" id="GO:0048255">
    <property type="term" value="P:mRNA stabilization"/>
    <property type="evidence" value="ECO:0007669"/>
    <property type="project" value="TreeGrafter"/>
</dbReference>
<keyword evidence="3" id="KW-0808">Transferase</keyword>
<dbReference type="Pfam" id="PF07984">
    <property type="entry name" value="NTP_transf_7"/>
    <property type="match status" value="1"/>
</dbReference>
<protein>
    <recommendedName>
        <fullName evidence="2">polynucleotide adenylyltransferase</fullName>
        <ecNumber evidence="2">2.7.7.19</ecNumber>
    </recommendedName>
</protein>
<evidence type="ECO:0000256" key="5">
    <source>
        <dbReference type="SAM" id="MobiDB-lite"/>
    </source>
</evidence>
<dbReference type="SMART" id="SM01153">
    <property type="entry name" value="DUF1693"/>
    <property type="match status" value="1"/>
</dbReference>
<evidence type="ECO:0000256" key="2">
    <source>
        <dbReference type="ARBA" id="ARBA00012388"/>
    </source>
</evidence>
<evidence type="ECO:0000313" key="6">
    <source>
        <dbReference type="EMBL" id="CDW45495.1"/>
    </source>
</evidence>
<dbReference type="EC" id="2.7.7.19" evidence="2"/>
<comment type="catalytic activity">
    <reaction evidence="4">
        <text>RNA(n) + ATP = RNA(n)-3'-adenine ribonucleotide + diphosphate</text>
        <dbReference type="Rhea" id="RHEA:11332"/>
        <dbReference type="Rhea" id="RHEA-COMP:14527"/>
        <dbReference type="Rhea" id="RHEA-COMP:17347"/>
        <dbReference type="ChEBI" id="CHEBI:30616"/>
        <dbReference type="ChEBI" id="CHEBI:33019"/>
        <dbReference type="ChEBI" id="CHEBI:140395"/>
        <dbReference type="ChEBI" id="CHEBI:173115"/>
        <dbReference type="EC" id="2.7.7.19"/>
    </reaction>
    <physiologicalReaction direction="left-to-right" evidence="4">
        <dbReference type="Rhea" id="RHEA:11333"/>
    </physiologicalReaction>
</comment>
<dbReference type="GO" id="GO:0003723">
    <property type="term" value="F:RNA binding"/>
    <property type="evidence" value="ECO:0007669"/>
    <property type="project" value="TreeGrafter"/>
</dbReference>
<evidence type="ECO:0000256" key="3">
    <source>
        <dbReference type="ARBA" id="ARBA00022679"/>
    </source>
</evidence>
<comment type="similarity">
    <text evidence="1">Belongs to the TENT family.</text>
</comment>
<evidence type="ECO:0000256" key="4">
    <source>
        <dbReference type="ARBA" id="ARBA00047933"/>
    </source>
</evidence>
<dbReference type="InterPro" id="IPR012937">
    <property type="entry name" value="TET5"/>
</dbReference>
<evidence type="ECO:0000256" key="1">
    <source>
        <dbReference type="ARBA" id="ARBA00007631"/>
    </source>
</evidence>
<dbReference type="EMBL" id="HACA01028134">
    <property type="protein sequence ID" value="CDW45495.1"/>
    <property type="molecule type" value="Transcribed_RNA"/>
</dbReference>
<proteinExistence type="inferred from homology"/>
<dbReference type="AlphaFoldDB" id="A0A0K2V5A8"/>
<reference evidence="6" key="1">
    <citation type="submission" date="2014-05" db="EMBL/GenBank/DDBJ databases">
        <authorList>
            <person name="Chronopoulou M."/>
        </authorList>
    </citation>
    <scope>NUCLEOTIDE SEQUENCE</scope>
    <source>
        <tissue evidence="6">Whole organism</tissue>
    </source>
</reference>